<dbReference type="InterPro" id="IPR036736">
    <property type="entry name" value="ACP-like_sf"/>
</dbReference>
<dbReference type="InterPro" id="IPR000873">
    <property type="entry name" value="AMP-dep_synth/lig_dom"/>
</dbReference>
<name>A0A7W9SW57_ARMRO</name>
<dbReference type="NCBIfam" id="TIGR01733">
    <property type="entry name" value="AA-adenyl-dom"/>
    <property type="match status" value="1"/>
</dbReference>
<feature type="region of interest" description="Disordered" evidence="3">
    <location>
        <begin position="555"/>
        <end position="577"/>
    </location>
</feature>
<dbReference type="Pfam" id="PF00550">
    <property type="entry name" value="PP-binding"/>
    <property type="match status" value="1"/>
</dbReference>
<dbReference type="CDD" id="cd17643">
    <property type="entry name" value="A_NRPS_Cytc1-like"/>
    <property type="match status" value="1"/>
</dbReference>
<dbReference type="PANTHER" id="PTHR45527">
    <property type="entry name" value="NONRIBOSOMAL PEPTIDE SYNTHETASE"/>
    <property type="match status" value="1"/>
</dbReference>
<dbReference type="Gene3D" id="1.10.1200.10">
    <property type="entry name" value="ACP-like"/>
    <property type="match status" value="1"/>
</dbReference>
<dbReference type="GO" id="GO:0043041">
    <property type="term" value="P:amino acid activation for nonribosomal peptide biosynthetic process"/>
    <property type="evidence" value="ECO:0007669"/>
    <property type="project" value="TreeGrafter"/>
</dbReference>
<dbReference type="RefSeq" id="WP_184204062.1">
    <property type="nucleotide sequence ID" value="NZ_JACHGW010000011.1"/>
</dbReference>
<dbReference type="AlphaFoldDB" id="A0A7W9SW57"/>
<dbReference type="FunFam" id="3.40.50.980:FF:000001">
    <property type="entry name" value="Non-ribosomal peptide synthetase"/>
    <property type="match status" value="1"/>
</dbReference>
<dbReference type="Gene3D" id="3.40.50.12780">
    <property type="entry name" value="N-terminal domain of ligase-like"/>
    <property type="match status" value="1"/>
</dbReference>
<dbReference type="InterPro" id="IPR010071">
    <property type="entry name" value="AA_adenyl_dom"/>
</dbReference>
<keyword evidence="1" id="KW-0596">Phosphopantetheine</keyword>
<dbReference type="InterPro" id="IPR009081">
    <property type="entry name" value="PP-bd_ACP"/>
</dbReference>
<organism evidence="5 6">
    <name type="scientific">Armatimonas rosea</name>
    <dbReference type="NCBI Taxonomy" id="685828"/>
    <lineage>
        <taxon>Bacteria</taxon>
        <taxon>Bacillati</taxon>
        <taxon>Armatimonadota</taxon>
        <taxon>Armatimonadia</taxon>
        <taxon>Armatimonadales</taxon>
        <taxon>Armatimonadaceae</taxon>
        <taxon>Armatimonas</taxon>
    </lineage>
</organism>
<comment type="caution">
    <text evidence="5">The sequence shown here is derived from an EMBL/GenBank/DDBJ whole genome shotgun (WGS) entry which is preliminary data.</text>
</comment>
<dbReference type="Pfam" id="PF00501">
    <property type="entry name" value="AMP-binding"/>
    <property type="match status" value="1"/>
</dbReference>
<evidence type="ECO:0000256" key="3">
    <source>
        <dbReference type="SAM" id="MobiDB-lite"/>
    </source>
</evidence>
<dbReference type="Gene3D" id="3.30.300.30">
    <property type="match status" value="1"/>
</dbReference>
<dbReference type="PROSITE" id="PS50075">
    <property type="entry name" value="CARRIER"/>
    <property type="match status" value="1"/>
</dbReference>
<dbReference type="SUPFAM" id="SSF56801">
    <property type="entry name" value="Acetyl-CoA synthetase-like"/>
    <property type="match status" value="1"/>
</dbReference>
<feature type="domain" description="Carrier" evidence="4">
    <location>
        <begin position="480"/>
        <end position="556"/>
    </location>
</feature>
<accession>A0A7W9SW57</accession>
<dbReference type="Proteomes" id="UP000520814">
    <property type="component" value="Unassembled WGS sequence"/>
</dbReference>
<dbReference type="InterPro" id="IPR020806">
    <property type="entry name" value="PKS_PP-bd"/>
</dbReference>
<reference evidence="5 6" key="1">
    <citation type="submission" date="2020-08" db="EMBL/GenBank/DDBJ databases">
        <title>Genomic Encyclopedia of Type Strains, Phase IV (KMG-IV): sequencing the most valuable type-strain genomes for metagenomic binning, comparative biology and taxonomic classification.</title>
        <authorList>
            <person name="Goeker M."/>
        </authorList>
    </citation>
    <scope>NUCLEOTIDE SEQUENCE [LARGE SCALE GENOMIC DNA]</scope>
    <source>
        <strain evidence="5 6">DSM 23562</strain>
    </source>
</reference>
<dbReference type="FunFam" id="3.40.50.12780:FF:000012">
    <property type="entry name" value="Non-ribosomal peptide synthetase"/>
    <property type="match status" value="1"/>
</dbReference>
<keyword evidence="6" id="KW-1185">Reference proteome</keyword>
<dbReference type="SUPFAM" id="SSF47336">
    <property type="entry name" value="ACP-like"/>
    <property type="match status" value="1"/>
</dbReference>
<dbReference type="GO" id="GO:0044550">
    <property type="term" value="P:secondary metabolite biosynthetic process"/>
    <property type="evidence" value="ECO:0007669"/>
    <property type="project" value="TreeGrafter"/>
</dbReference>
<evidence type="ECO:0000256" key="2">
    <source>
        <dbReference type="ARBA" id="ARBA00022553"/>
    </source>
</evidence>
<dbReference type="GO" id="GO:0005829">
    <property type="term" value="C:cytosol"/>
    <property type="evidence" value="ECO:0007669"/>
    <property type="project" value="TreeGrafter"/>
</dbReference>
<dbReference type="InterPro" id="IPR020845">
    <property type="entry name" value="AMP-binding_CS"/>
</dbReference>
<dbReference type="PROSITE" id="PS00455">
    <property type="entry name" value="AMP_BINDING"/>
    <property type="match status" value="1"/>
</dbReference>
<dbReference type="EMBL" id="JACHGW010000011">
    <property type="protein sequence ID" value="MBB6053977.1"/>
    <property type="molecule type" value="Genomic_DNA"/>
</dbReference>
<protein>
    <submittedName>
        <fullName evidence="5">Amino acid adenylation domain-containing protein</fullName>
    </submittedName>
</protein>
<evidence type="ECO:0000313" key="6">
    <source>
        <dbReference type="Proteomes" id="UP000520814"/>
    </source>
</evidence>
<dbReference type="InterPro" id="IPR045851">
    <property type="entry name" value="AMP-bd_C_sf"/>
</dbReference>
<evidence type="ECO:0000259" key="4">
    <source>
        <dbReference type="PROSITE" id="PS50075"/>
    </source>
</evidence>
<dbReference type="InterPro" id="IPR042099">
    <property type="entry name" value="ANL_N_sf"/>
</dbReference>
<keyword evidence="2" id="KW-0597">Phosphoprotein</keyword>
<proteinExistence type="predicted"/>
<gene>
    <name evidence="5" type="ORF">HNQ39_005824</name>
</gene>
<evidence type="ECO:0000313" key="5">
    <source>
        <dbReference type="EMBL" id="MBB6053977.1"/>
    </source>
</evidence>
<dbReference type="SMART" id="SM00823">
    <property type="entry name" value="PKS_PP"/>
    <property type="match status" value="1"/>
</dbReference>
<evidence type="ECO:0000256" key="1">
    <source>
        <dbReference type="ARBA" id="ARBA00022450"/>
    </source>
</evidence>
<dbReference type="GO" id="GO:0031177">
    <property type="term" value="F:phosphopantetheine binding"/>
    <property type="evidence" value="ECO:0007669"/>
    <property type="project" value="InterPro"/>
</dbReference>
<sequence>MHTTLHDRFAAQAARTPDATALTFEGRSLTYAGLNARANALAHRLIAEGVGPETLVALLVNRGFEMVIGILGILKAGGAYVPLDPAYPTERLAFQLADCEAPVLVTQPGIALPETTATVIAITDEQAENPEPRAQAENLAYVIYTSGSTGQPKGCLVEHRNVLPLFDNPHFAATERDVWTLFHSYAFDFSVWEIWGALLHGGRLVIPTDAERRAADAFHALLRREGVTVLNQSPTAFSQLLVADERAPKLESLRTIILAAEKLEVASLKPWFARYGDQSPALWNLYGITETTVFVSYRRIRAADTSSTASPIGGAFPGWSMHVVEGELWVGGVGVTRGYLKRPELTAERFVTHHGERVYKSGDLVTVLPDGELDYIGRADLQVKLRGHRIELGEIEAALVQFPGVRGSAVALHDERLVGYTLGHAPEPSALASFLRERLPVYMVPTVFVHLESFPMTVNGKLDRRALPAPQTSLPPASRPAGETPLEKILALWQRVIGTSETLTGDDVFFDIGGHSLLLPMVRDGIKELFQVELSLVELFEYPSAKALAQRIQNSSPIHGGGGGTSQNSQIRDRAARQREAIARLRRH</sequence>
<dbReference type="PANTHER" id="PTHR45527:SF14">
    <property type="entry name" value="PLIPASTATIN SYNTHASE SUBUNIT B"/>
    <property type="match status" value="1"/>
</dbReference>